<dbReference type="InterPro" id="IPR001623">
    <property type="entry name" value="DnaJ_domain"/>
</dbReference>
<feature type="binding site" evidence="14">
    <location>
        <position position="151"/>
    </location>
    <ligand>
        <name>Zn(2+)</name>
        <dbReference type="ChEBI" id="CHEBI:29105"/>
        <label>1</label>
    </ligand>
</feature>
<dbReference type="SUPFAM" id="SSF46565">
    <property type="entry name" value="Chaperone J-domain"/>
    <property type="match status" value="1"/>
</dbReference>
<feature type="binding site" evidence="14">
    <location>
        <position position="187"/>
    </location>
    <ligand>
        <name>Zn(2+)</name>
        <dbReference type="ChEBI" id="CHEBI:29105"/>
        <label>2</label>
    </ligand>
</feature>
<dbReference type="Pfam" id="PF00226">
    <property type="entry name" value="DnaJ"/>
    <property type="match status" value="1"/>
</dbReference>
<feature type="binding site" evidence="14">
    <location>
        <position position="148"/>
    </location>
    <ligand>
        <name>Zn(2+)</name>
        <dbReference type="ChEBI" id="CHEBI:29105"/>
        <label>1</label>
    </ligand>
</feature>
<accession>A0A1H2I282</accession>
<evidence type="ECO:0000256" key="9">
    <source>
        <dbReference type="ARBA" id="ARBA00023016"/>
    </source>
</evidence>
<comment type="function">
    <text evidence="11 14">Participates actively in the response to hyperosmotic and heat shock by preventing the aggregation of stress-denatured proteins and by disaggregating proteins, also in an autonomous, DnaK-independent fashion. Unfolded proteins bind initially to DnaJ; upon interaction with the DnaJ-bound protein, DnaK hydrolyzes its bound ATP, resulting in the formation of a stable complex. GrpE releases ADP from DnaK; ATP binding to DnaK triggers the release of the substrate protein, thus completing the reaction cycle. Several rounds of ATP-dependent interactions between DnaJ, DnaK and GrpE are required for fully efficient folding. Also involved, together with DnaK and GrpE, in the DNA replication of plasmids through activation of initiation proteins.</text>
</comment>
<dbReference type="FunFam" id="2.60.260.20:FF:000004">
    <property type="entry name" value="Molecular chaperone DnaJ"/>
    <property type="match status" value="1"/>
</dbReference>
<keyword evidence="10 14" id="KW-0143">Chaperone</keyword>
<evidence type="ECO:0000256" key="15">
    <source>
        <dbReference type="PROSITE-ProRule" id="PRU00546"/>
    </source>
</evidence>
<protein>
    <recommendedName>
        <fullName evidence="13 14">Chaperone protein DnaJ</fullName>
    </recommendedName>
</protein>
<dbReference type="FunFam" id="2.10.230.10:FF:000002">
    <property type="entry name" value="Molecular chaperone DnaJ"/>
    <property type="match status" value="1"/>
</dbReference>
<feature type="binding site" evidence="14">
    <location>
        <position position="204"/>
    </location>
    <ligand>
        <name>Zn(2+)</name>
        <dbReference type="ChEBI" id="CHEBI:29105"/>
        <label>1</label>
    </ligand>
</feature>
<keyword evidence="19" id="KW-1185">Reference proteome</keyword>
<dbReference type="InterPro" id="IPR008971">
    <property type="entry name" value="HSP40/DnaJ_pept-bd"/>
</dbReference>
<evidence type="ECO:0000256" key="13">
    <source>
        <dbReference type="ARBA" id="ARBA00067609"/>
    </source>
</evidence>
<keyword evidence="8 14" id="KW-0862">Zinc</keyword>
<dbReference type="GO" id="GO:0009408">
    <property type="term" value="P:response to heat"/>
    <property type="evidence" value="ECO:0007669"/>
    <property type="project" value="InterPro"/>
</dbReference>
<evidence type="ECO:0000259" key="17">
    <source>
        <dbReference type="PROSITE" id="PS51188"/>
    </source>
</evidence>
<evidence type="ECO:0000256" key="2">
    <source>
        <dbReference type="ARBA" id="ARBA00011738"/>
    </source>
</evidence>
<feature type="binding site" evidence="14">
    <location>
        <position position="190"/>
    </location>
    <ligand>
        <name>Zn(2+)</name>
        <dbReference type="ChEBI" id="CHEBI:29105"/>
        <label>2</label>
    </ligand>
</feature>
<comment type="cofactor">
    <cofactor evidence="14">
        <name>Zn(2+)</name>
        <dbReference type="ChEBI" id="CHEBI:29105"/>
    </cofactor>
    <text evidence="14">Binds 2 Zn(2+) ions per monomer.</text>
</comment>
<keyword evidence="6 14" id="KW-0677">Repeat</keyword>
<dbReference type="CDD" id="cd10719">
    <property type="entry name" value="DnaJ_zf"/>
    <property type="match status" value="1"/>
</dbReference>
<dbReference type="SMART" id="SM00271">
    <property type="entry name" value="DnaJ"/>
    <property type="match status" value="1"/>
</dbReference>
<keyword evidence="5 14" id="KW-0479">Metal-binding</keyword>
<dbReference type="NCBIfam" id="TIGR02349">
    <property type="entry name" value="DnaJ_bact"/>
    <property type="match status" value="1"/>
</dbReference>
<proteinExistence type="inferred from homology"/>
<dbReference type="PANTHER" id="PTHR43096:SF48">
    <property type="entry name" value="CHAPERONE PROTEIN DNAJ"/>
    <property type="match status" value="1"/>
</dbReference>
<dbReference type="OrthoDB" id="9779889at2"/>
<feature type="domain" description="CR-type" evidence="17">
    <location>
        <begin position="135"/>
        <end position="213"/>
    </location>
</feature>
<dbReference type="PROSITE" id="PS51188">
    <property type="entry name" value="ZF_CR"/>
    <property type="match status" value="1"/>
</dbReference>
<dbReference type="InterPro" id="IPR001305">
    <property type="entry name" value="HSP_DnaJ_Cys-rich_dom"/>
</dbReference>
<dbReference type="PROSITE" id="PS00636">
    <property type="entry name" value="DNAJ_1"/>
    <property type="match status" value="1"/>
</dbReference>
<evidence type="ECO:0000256" key="7">
    <source>
        <dbReference type="ARBA" id="ARBA00022771"/>
    </source>
</evidence>
<dbReference type="EMBL" id="LT629787">
    <property type="protein sequence ID" value="SDU38065.1"/>
    <property type="molecule type" value="Genomic_DNA"/>
</dbReference>
<dbReference type="SUPFAM" id="SSF57938">
    <property type="entry name" value="DnaJ/Hsp40 cysteine-rich domain"/>
    <property type="match status" value="1"/>
</dbReference>
<dbReference type="PANTHER" id="PTHR43096">
    <property type="entry name" value="DNAJ HOMOLOG 1, MITOCHONDRIAL-RELATED"/>
    <property type="match status" value="1"/>
</dbReference>
<comment type="subcellular location">
    <subcellularLocation>
        <location evidence="1 14">Cytoplasm</location>
    </subcellularLocation>
</comment>
<dbReference type="GO" id="GO:0005524">
    <property type="term" value="F:ATP binding"/>
    <property type="evidence" value="ECO:0007669"/>
    <property type="project" value="InterPro"/>
</dbReference>
<dbReference type="Gene3D" id="1.10.287.110">
    <property type="entry name" value="DnaJ domain"/>
    <property type="match status" value="1"/>
</dbReference>
<feature type="repeat" description="CXXCXGXG motif" evidence="14">
    <location>
        <begin position="201"/>
        <end position="208"/>
    </location>
</feature>
<reference evidence="19" key="1">
    <citation type="submission" date="2016-10" db="EMBL/GenBank/DDBJ databases">
        <authorList>
            <person name="Varghese N."/>
            <person name="Submissions S."/>
        </authorList>
    </citation>
    <scope>NUCLEOTIDE SEQUENCE [LARGE SCALE GENOMIC DNA]</scope>
    <source>
        <strain evidence="19">CECT 8338</strain>
    </source>
</reference>
<evidence type="ECO:0000256" key="8">
    <source>
        <dbReference type="ARBA" id="ARBA00022833"/>
    </source>
</evidence>
<dbReference type="CDD" id="cd10747">
    <property type="entry name" value="DnaJ_C"/>
    <property type="match status" value="1"/>
</dbReference>
<evidence type="ECO:0000256" key="10">
    <source>
        <dbReference type="ARBA" id="ARBA00023186"/>
    </source>
</evidence>
<feature type="repeat" description="CXXCXGXG motif" evidence="14">
    <location>
        <begin position="148"/>
        <end position="155"/>
    </location>
</feature>
<comment type="domain">
    <text evidence="14">The J domain is necessary and sufficient to stimulate DnaK ATPase activity. Zinc center 1 plays an important role in the autonomous, DnaK-independent chaperone activity of DnaJ. Zinc center 2 is essential for interaction with DnaK and for DnaJ activity.</text>
</comment>
<evidence type="ECO:0000259" key="16">
    <source>
        <dbReference type="PROSITE" id="PS50076"/>
    </source>
</evidence>
<comment type="similarity">
    <text evidence="12 14">Belongs to the DnaJ family.</text>
</comment>
<dbReference type="PRINTS" id="PR00625">
    <property type="entry name" value="JDOMAIN"/>
</dbReference>
<evidence type="ECO:0000256" key="14">
    <source>
        <dbReference type="HAMAP-Rule" id="MF_01152"/>
    </source>
</evidence>
<dbReference type="SUPFAM" id="SSF49493">
    <property type="entry name" value="HSP40/DnaJ peptide-binding domain"/>
    <property type="match status" value="2"/>
</dbReference>
<dbReference type="Pfam" id="PF00684">
    <property type="entry name" value="DnaJ_CXXCXGXG"/>
    <property type="match status" value="1"/>
</dbReference>
<evidence type="ECO:0000256" key="3">
    <source>
        <dbReference type="ARBA" id="ARBA00022490"/>
    </source>
</evidence>
<evidence type="ECO:0000256" key="5">
    <source>
        <dbReference type="ARBA" id="ARBA00022723"/>
    </source>
</evidence>
<dbReference type="NCBIfam" id="NF008035">
    <property type="entry name" value="PRK10767.1"/>
    <property type="match status" value="1"/>
</dbReference>
<dbReference type="Pfam" id="PF01556">
    <property type="entry name" value="DnaJ_C"/>
    <property type="match status" value="1"/>
</dbReference>
<dbReference type="PROSITE" id="PS50076">
    <property type="entry name" value="DNAJ_2"/>
    <property type="match status" value="1"/>
</dbReference>
<evidence type="ECO:0000256" key="4">
    <source>
        <dbReference type="ARBA" id="ARBA00022705"/>
    </source>
</evidence>
<name>A0A1H2I282_9GAMM</name>
<keyword evidence="7 14" id="KW-0863">Zinc-finger</keyword>
<feature type="repeat" description="CXXCXGXG motif" evidence="14">
    <location>
        <begin position="187"/>
        <end position="194"/>
    </location>
</feature>
<dbReference type="InterPro" id="IPR012724">
    <property type="entry name" value="DnaJ"/>
</dbReference>
<evidence type="ECO:0000256" key="12">
    <source>
        <dbReference type="ARBA" id="ARBA00061004"/>
    </source>
</evidence>
<feature type="binding site" evidence="14">
    <location>
        <position position="165"/>
    </location>
    <ligand>
        <name>Zn(2+)</name>
        <dbReference type="ChEBI" id="CHEBI:29105"/>
        <label>2</label>
    </ligand>
</feature>
<feature type="binding site" evidence="14">
    <location>
        <position position="201"/>
    </location>
    <ligand>
        <name>Zn(2+)</name>
        <dbReference type="ChEBI" id="CHEBI:29105"/>
        <label>1</label>
    </ligand>
</feature>
<keyword evidence="4 14" id="KW-0235">DNA replication</keyword>
<comment type="subunit">
    <text evidence="2 14">Homodimer.</text>
</comment>
<dbReference type="GO" id="GO:0031072">
    <property type="term" value="F:heat shock protein binding"/>
    <property type="evidence" value="ECO:0007669"/>
    <property type="project" value="InterPro"/>
</dbReference>
<dbReference type="InterPro" id="IPR018253">
    <property type="entry name" value="DnaJ_domain_CS"/>
</dbReference>
<evidence type="ECO:0000256" key="1">
    <source>
        <dbReference type="ARBA" id="ARBA00004496"/>
    </source>
</evidence>
<dbReference type="InterPro" id="IPR036869">
    <property type="entry name" value="J_dom_sf"/>
</dbReference>
<keyword evidence="9 14" id="KW-0346">Stress response</keyword>
<sequence length="379" mass="41141">MAKRDYYEVLGVERGASDAELKKAYRRLAMKYHPDRNPDDEDAIEKFKEANEAYEVLTDGNKRAAYDQYGHAGVDPNMGGGQGGGFGGGADFSDIFGDVFGDIFGGGRGRGRSSVQRGSDLRYTLELDLEQAVRGDEVTIRIPTLEECETCDGSGAKKGSSPVTCTTCGGIGQVRMQQGFFSVQQTCPRCHGTGKMITDPCTDCHGQGRKEKQQTLSVKIPAGVDTGDRIRVSGKGEAGLNGGPPGDLYVVVSVREHKIFQRDGKNLFCEVPISITDAALGGELEVPTLDGRVKLKIPAGSQTDKLFRMRGKGVTPVRGGATGDLLCRVVVETPVNLTKRQRELLEELRETLQEEGSKQSPRANSWFEGVKKFFDDMKS</sequence>
<dbReference type="GO" id="GO:0005737">
    <property type="term" value="C:cytoplasm"/>
    <property type="evidence" value="ECO:0007669"/>
    <property type="project" value="UniProtKB-SubCell"/>
</dbReference>
<evidence type="ECO:0000256" key="6">
    <source>
        <dbReference type="ARBA" id="ARBA00022737"/>
    </source>
</evidence>
<dbReference type="GO" id="GO:0051082">
    <property type="term" value="F:unfolded protein binding"/>
    <property type="evidence" value="ECO:0007669"/>
    <property type="project" value="UniProtKB-UniRule"/>
</dbReference>
<dbReference type="HAMAP" id="MF_01152">
    <property type="entry name" value="DnaJ"/>
    <property type="match status" value="1"/>
</dbReference>
<dbReference type="AlphaFoldDB" id="A0A1H2I282"/>
<dbReference type="GO" id="GO:0008270">
    <property type="term" value="F:zinc ion binding"/>
    <property type="evidence" value="ECO:0007669"/>
    <property type="project" value="UniProtKB-UniRule"/>
</dbReference>
<evidence type="ECO:0000313" key="19">
    <source>
        <dbReference type="Proteomes" id="UP000243924"/>
    </source>
</evidence>
<evidence type="ECO:0000313" key="18">
    <source>
        <dbReference type="EMBL" id="SDU38065.1"/>
    </source>
</evidence>
<dbReference type="GO" id="GO:0006260">
    <property type="term" value="P:DNA replication"/>
    <property type="evidence" value="ECO:0007669"/>
    <property type="project" value="UniProtKB-KW"/>
</dbReference>
<keyword evidence="3 14" id="KW-0963">Cytoplasm</keyword>
<dbReference type="Proteomes" id="UP000243924">
    <property type="component" value="Chromosome I"/>
</dbReference>
<feature type="zinc finger region" description="CR-type" evidence="15">
    <location>
        <begin position="135"/>
        <end position="213"/>
    </location>
</feature>
<dbReference type="GO" id="GO:0042026">
    <property type="term" value="P:protein refolding"/>
    <property type="evidence" value="ECO:0007669"/>
    <property type="project" value="TreeGrafter"/>
</dbReference>
<dbReference type="Gene3D" id="2.60.260.20">
    <property type="entry name" value="Urease metallochaperone UreE, N-terminal domain"/>
    <property type="match status" value="2"/>
</dbReference>
<evidence type="ECO:0000256" key="11">
    <source>
        <dbReference type="ARBA" id="ARBA00053423"/>
    </source>
</evidence>
<dbReference type="CDD" id="cd06257">
    <property type="entry name" value="DnaJ"/>
    <property type="match status" value="1"/>
</dbReference>
<feature type="binding site" evidence="14">
    <location>
        <position position="168"/>
    </location>
    <ligand>
        <name>Zn(2+)</name>
        <dbReference type="ChEBI" id="CHEBI:29105"/>
        <label>2</label>
    </ligand>
</feature>
<dbReference type="STRING" id="1434072.SAMN05216210_3486"/>
<dbReference type="InterPro" id="IPR036410">
    <property type="entry name" value="HSP_DnaJ_Cys-rich_dom_sf"/>
</dbReference>
<dbReference type="RefSeq" id="WP_092389378.1">
    <property type="nucleotide sequence ID" value="NZ_LT629787.1"/>
</dbReference>
<dbReference type="Gene3D" id="2.10.230.10">
    <property type="entry name" value="Heat shock protein DnaJ, cysteine-rich domain"/>
    <property type="match status" value="1"/>
</dbReference>
<feature type="domain" description="J" evidence="16">
    <location>
        <begin position="5"/>
        <end position="70"/>
    </location>
</feature>
<feature type="repeat" description="CXXCXGXG motif" evidence="14">
    <location>
        <begin position="165"/>
        <end position="172"/>
    </location>
</feature>
<gene>
    <name evidence="14" type="primary">dnaJ</name>
    <name evidence="18" type="ORF">SAMN05216210_3486</name>
</gene>
<dbReference type="FunFam" id="1.10.287.110:FF:000034">
    <property type="entry name" value="Chaperone protein DnaJ"/>
    <property type="match status" value="1"/>
</dbReference>
<organism evidence="18 19">
    <name type="scientific">Halopseudomonas salegens</name>
    <dbReference type="NCBI Taxonomy" id="1434072"/>
    <lineage>
        <taxon>Bacteria</taxon>
        <taxon>Pseudomonadati</taxon>
        <taxon>Pseudomonadota</taxon>
        <taxon>Gammaproteobacteria</taxon>
        <taxon>Pseudomonadales</taxon>
        <taxon>Pseudomonadaceae</taxon>
        <taxon>Halopseudomonas</taxon>
    </lineage>
</organism>
<dbReference type="InterPro" id="IPR002939">
    <property type="entry name" value="DnaJ_C"/>
</dbReference>